<name>K0T730_THAOC</name>
<sequence length="431" mass="48759">RRWVQSIDRDSASRETETAFRPNRTCSQLNLRTRALDGRLRLESHHAHPPRSLRPLLLDTTWASWAMGDARGVVSIRIDYRIARAVGGPGQDRIGSWPRIVTPGGMSTEGVFAHKSMRFQEQITGPYPRRPLCLGPSRDGSFLLFQVLGMAAVMILLVIWPYNTETRGLLQVHVARYFRMKNEVSKTEESSSSTTNKLFTNTTDNAGNSYSIPFIPVKLRFMDNDAIELQNLHIPKTGGRTFIRYLDDFQIRHVSSEGSFKDDRIINSEFVSTILREPTRHVLAQWNHCRGKEGSNKPFAWVPFTAWVKYWSEFNLQYNGSFERHIFNTYKGTFQVPEGDPFNCFYIPINLQASRLGAFDKNIAEKRISTLFFVGVQDMFAEPASGVRGDDGVYPARPSALYTPTGPFSRVHTVALGPIQAYAACLDAVLA</sequence>
<evidence type="ECO:0000313" key="3">
    <source>
        <dbReference type="EMBL" id="EJK72914.1"/>
    </source>
</evidence>
<feature type="non-terminal residue" evidence="3">
    <location>
        <position position="1"/>
    </location>
</feature>
<keyword evidence="2" id="KW-0812">Transmembrane</keyword>
<accession>K0T730</accession>
<gene>
    <name evidence="3" type="ORF">THAOC_05506</name>
</gene>
<evidence type="ECO:0000313" key="4">
    <source>
        <dbReference type="Proteomes" id="UP000266841"/>
    </source>
</evidence>
<feature type="compositionally biased region" description="Basic and acidic residues" evidence="1">
    <location>
        <begin position="7"/>
        <end position="18"/>
    </location>
</feature>
<dbReference type="AlphaFoldDB" id="K0T730"/>
<evidence type="ECO:0000256" key="1">
    <source>
        <dbReference type="SAM" id="MobiDB-lite"/>
    </source>
</evidence>
<organism evidence="3 4">
    <name type="scientific">Thalassiosira oceanica</name>
    <name type="common">Marine diatom</name>
    <dbReference type="NCBI Taxonomy" id="159749"/>
    <lineage>
        <taxon>Eukaryota</taxon>
        <taxon>Sar</taxon>
        <taxon>Stramenopiles</taxon>
        <taxon>Ochrophyta</taxon>
        <taxon>Bacillariophyta</taxon>
        <taxon>Coscinodiscophyceae</taxon>
        <taxon>Thalassiosirophycidae</taxon>
        <taxon>Thalassiosirales</taxon>
        <taxon>Thalassiosiraceae</taxon>
        <taxon>Thalassiosira</taxon>
    </lineage>
</organism>
<comment type="caution">
    <text evidence="3">The sequence shown here is derived from an EMBL/GenBank/DDBJ whole genome shotgun (WGS) entry which is preliminary data.</text>
</comment>
<keyword evidence="4" id="KW-1185">Reference proteome</keyword>
<feature type="transmembrane region" description="Helical" evidence="2">
    <location>
        <begin position="142"/>
        <end position="162"/>
    </location>
</feature>
<reference evidence="3 4" key="1">
    <citation type="journal article" date="2012" name="Genome Biol.">
        <title>Genome and low-iron response of an oceanic diatom adapted to chronic iron limitation.</title>
        <authorList>
            <person name="Lommer M."/>
            <person name="Specht M."/>
            <person name="Roy A.S."/>
            <person name="Kraemer L."/>
            <person name="Andreson R."/>
            <person name="Gutowska M.A."/>
            <person name="Wolf J."/>
            <person name="Bergner S.V."/>
            <person name="Schilhabel M.B."/>
            <person name="Klostermeier U.C."/>
            <person name="Beiko R.G."/>
            <person name="Rosenstiel P."/>
            <person name="Hippler M."/>
            <person name="Laroche J."/>
        </authorList>
    </citation>
    <scope>NUCLEOTIDE SEQUENCE [LARGE SCALE GENOMIC DNA]</scope>
    <source>
        <strain evidence="3 4">CCMP1005</strain>
    </source>
</reference>
<keyword evidence="2" id="KW-1133">Transmembrane helix</keyword>
<evidence type="ECO:0000256" key="2">
    <source>
        <dbReference type="SAM" id="Phobius"/>
    </source>
</evidence>
<dbReference type="Proteomes" id="UP000266841">
    <property type="component" value="Unassembled WGS sequence"/>
</dbReference>
<proteinExistence type="predicted"/>
<protein>
    <submittedName>
        <fullName evidence="3">Uncharacterized protein</fullName>
    </submittedName>
</protein>
<keyword evidence="2" id="KW-0472">Membrane</keyword>
<feature type="region of interest" description="Disordered" evidence="1">
    <location>
        <begin position="1"/>
        <end position="20"/>
    </location>
</feature>
<dbReference type="EMBL" id="AGNL01005115">
    <property type="protein sequence ID" value="EJK72914.1"/>
    <property type="molecule type" value="Genomic_DNA"/>
</dbReference>